<dbReference type="EMBL" id="JBHSMT010000029">
    <property type="protein sequence ID" value="MFC5476216.1"/>
    <property type="molecule type" value="Genomic_DNA"/>
</dbReference>
<evidence type="ECO:0000256" key="2">
    <source>
        <dbReference type="SAM" id="SignalP"/>
    </source>
</evidence>
<keyword evidence="1" id="KW-0677">Repeat</keyword>
<evidence type="ECO:0000313" key="3">
    <source>
        <dbReference type="EMBL" id="MFC5476216.1"/>
    </source>
</evidence>
<dbReference type="PANTHER" id="PTHR23084">
    <property type="entry name" value="PHOSPHATIDYLINOSITOL-4-PHOSPHATE 5-KINASE RELATED"/>
    <property type="match status" value="1"/>
</dbReference>
<dbReference type="Proteomes" id="UP001596045">
    <property type="component" value="Unassembled WGS sequence"/>
</dbReference>
<proteinExistence type="predicted"/>
<organism evidence="3 4">
    <name type="scientific">Paraherbaspirillum soli</name>
    <dbReference type="NCBI Taxonomy" id="631222"/>
    <lineage>
        <taxon>Bacteria</taxon>
        <taxon>Pseudomonadati</taxon>
        <taxon>Pseudomonadota</taxon>
        <taxon>Betaproteobacteria</taxon>
        <taxon>Burkholderiales</taxon>
        <taxon>Oxalobacteraceae</taxon>
        <taxon>Paraherbaspirillum</taxon>
    </lineage>
</organism>
<feature type="signal peptide" evidence="2">
    <location>
        <begin position="1"/>
        <end position="15"/>
    </location>
</feature>
<feature type="chain" id="PRO_5045259963" description="MORN repeat-containing protein" evidence="2">
    <location>
        <begin position="16"/>
        <end position="256"/>
    </location>
</feature>
<reference evidence="4" key="1">
    <citation type="journal article" date="2019" name="Int. J. Syst. Evol. Microbiol.">
        <title>The Global Catalogue of Microorganisms (GCM) 10K type strain sequencing project: providing services to taxonomists for standard genome sequencing and annotation.</title>
        <authorList>
            <consortium name="The Broad Institute Genomics Platform"/>
            <consortium name="The Broad Institute Genome Sequencing Center for Infectious Disease"/>
            <person name="Wu L."/>
            <person name="Ma J."/>
        </authorList>
    </citation>
    <scope>NUCLEOTIDE SEQUENCE [LARGE SCALE GENOMIC DNA]</scope>
    <source>
        <strain evidence="4">JCM 17066</strain>
    </source>
</reference>
<protein>
    <recommendedName>
        <fullName evidence="5">MORN repeat-containing protein</fullName>
    </recommendedName>
</protein>
<keyword evidence="2" id="KW-0732">Signal</keyword>
<dbReference type="SMART" id="SM00698">
    <property type="entry name" value="MORN"/>
    <property type="match status" value="3"/>
</dbReference>
<dbReference type="Gene3D" id="2.20.110.10">
    <property type="entry name" value="Histone H3 K4-specific methyltransferase SET7/9 N-terminal domain"/>
    <property type="match status" value="1"/>
</dbReference>
<keyword evidence="4" id="KW-1185">Reference proteome</keyword>
<accession>A0ABW0MFH2</accession>
<dbReference type="PANTHER" id="PTHR23084:SF263">
    <property type="entry name" value="MORN REPEAT-CONTAINING PROTEIN 1"/>
    <property type="match status" value="1"/>
</dbReference>
<evidence type="ECO:0008006" key="5">
    <source>
        <dbReference type="Google" id="ProtNLM"/>
    </source>
</evidence>
<dbReference type="SUPFAM" id="SSF82185">
    <property type="entry name" value="Histone H3 K4-specific methyltransferase SET7/9 N-terminal domain"/>
    <property type="match status" value="1"/>
</dbReference>
<dbReference type="InterPro" id="IPR003409">
    <property type="entry name" value="MORN"/>
</dbReference>
<gene>
    <name evidence="3" type="ORF">ACFPM8_19815</name>
</gene>
<dbReference type="RefSeq" id="WP_379000162.1">
    <property type="nucleotide sequence ID" value="NZ_JBHSMT010000029.1"/>
</dbReference>
<evidence type="ECO:0000256" key="1">
    <source>
        <dbReference type="ARBA" id="ARBA00022737"/>
    </source>
</evidence>
<dbReference type="Pfam" id="PF02493">
    <property type="entry name" value="MORN"/>
    <property type="match status" value="3"/>
</dbReference>
<evidence type="ECO:0000313" key="4">
    <source>
        <dbReference type="Proteomes" id="UP001596045"/>
    </source>
</evidence>
<name>A0ABW0MFH2_9BURK</name>
<sequence length="256" mass="27530">MVALWLSCLSPLANAATAANEVQALPAADATAACRLSDSQAWPAHQYQGPCLNGLSDGSGVVRFANGDELQGQFKQGRLLENKAEIRYASGDRYAGGIKDGVPQGDGVYTWRNGDVFKGPFSAGRKNGLGQYTEAKSGRNSQARYHDDFLQGLNQAPATAPATTAQQDETLEAFRQALKPGDLTNLGLVIEIKRNDGLVLVQTTEANLLGIPRYDYQRQRSGVDYGVGEQVAQKWVRLSQISPPVAKARPKLGRSP</sequence>
<comment type="caution">
    <text evidence="3">The sequence shown here is derived from an EMBL/GenBank/DDBJ whole genome shotgun (WGS) entry which is preliminary data.</text>
</comment>